<comment type="similarity">
    <text evidence="1">Belongs to the UDP-glycosyltransferase family.</text>
</comment>
<dbReference type="GO" id="GO:0080043">
    <property type="term" value="F:quercetin 3-O-glucosyltransferase activity"/>
    <property type="evidence" value="ECO:0007669"/>
    <property type="project" value="TreeGrafter"/>
</dbReference>
<name>A0A6A2W8X0_HIBSY</name>
<sequence length="271" mass="30677">MTSSLFYDNTMELSSNYNLDLRMITYTWIPGTPFTKSEMESYLTVSDGFDDGVFAQAKSPDIYLPTFESVGSRSLASLIKELGDSGIPIDSIIYDGFMPWELDVAKRFGIRAAVFLTQSYAANSIHYHMKLKVWELPSLVYHHGSNPAWYDVVVGQFSDIEEVDWVLVNTFYELEKEVAGWMSKFCKLGAIGPALPSMYLDKRLKNNKDYGQNLFNPNTCTCVRRLNTKPNGSVVYVSFGSMAELGAEQMTEVDWSPSYPMISTTRLKKRV</sequence>
<dbReference type="SUPFAM" id="SSF53756">
    <property type="entry name" value="UDP-Glycosyltransferase/glycogen phosphorylase"/>
    <property type="match status" value="1"/>
</dbReference>
<evidence type="ECO:0000313" key="4">
    <source>
        <dbReference type="Proteomes" id="UP000436088"/>
    </source>
</evidence>
<dbReference type="Gene3D" id="3.40.50.2000">
    <property type="entry name" value="Glycogen Phosphorylase B"/>
    <property type="match status" value="2"/>
</dbReference>
<keyword evidence="4" id="KW-1185">Reference proteome</keyword>
<keyword evidence="2" id="KW-0808">Transferase</keyword>
<reference evidence="3" key="1">
    <citation type="submission" date="2019-09" db="EMBL/GenBank/DDBJ databases">
        <title>Draft genome information of white flower Hibiscus syriacus.</title>
        <authorList>
            <person name="Kim Y.-M."/>
        </authorList>
    </citation>
    <scope>NUCLEOTIDE SEQUENCE [LARGE SCALE GENOMIC DNA]</scope>
    <source>
        <strain evidence="3">YM2019G1</strain>
    </source>
</reference>
<dbReference type="PANTHER" id="PTHR11926">
    <property type="entry name" value="GLUCOSYL/GLUCURONOSYL TRANSFERASES"/>
    <property type="match status" value="1"/>
</dbReference>
<organism evidence="3 4">
    <name type="scientific">Hibiscus syriacus</name>
    <name type="common">Rose of Sharon</name>
    <dbReference type="NCBI Taxonomy" id="106335"/>
    <lineage>
        <taxon>Eukaryota</taxon>
        <taxon>Viridiplantae</taxon>
        <taxon>Streptophyta</taxon>
        <taxon>Embryophyta</taxon>
        <taxon>Tracheophyta</taxon>
        <taxon>Spermatophyta</taxon>
        <taxon>Magnoliopsida</taxon>
        <taxon>eudicotyledons</taxon>
        <taxon>Gunneridae</taxon>
        <taxon>Pentapetalae</taxon>
        <taxon>rosids</taxon>
        <taxon>malvids</taxon>
        <taxon>Malvales</taxon>
        <taxon>Malvaceae</taxon>
        <taxon>Malvoideae</taxon>
        <taxon>Hibiscus</taxon>
    </lineage>
</organism>
<dbReference type="Proteomes" id="UP000436088">
    <property type="component" value="Unassembled WGS sequence"/>
</dbReference>
<protein>
    <submittedName>
        <fullName evidence="3">Tetratricopeptide repeat (TPR)-like superfamily protein isoform 1</fullName>
    </submittedName>
</protein>
<dbReference type="EMBL" id="VEPZ02001788">
    <property type="protein sequence ID" value="KAE8653718.1"/>
    <property type="molecule type" value="Genomic_DNA"/>
</dbReference>
<proteinExistence type="inferred from homology"/>
<evidence type="ECO:0000313" key="3">
    <source>
        <dbReference type="EMBL" id="KAE8653718.1"/>
    </source>
</evidence>
<dbReference type="GO" id="GO:0080044">
    <property type="term" value="F:quercetin 7-O-glucosyltransferase activity"/>
    <property type="evidence" value="ECO:0007669"/>
    <property type="project" value="TreeGrafter"/>
</dbReference>
<accession>A0A6A2W8X0</accession>
<comment type="caution">
    <text evidence="3">The sequence shown here is derived from an EMBL/GenBank/DDBJ whole genome shotgun (WGS) entry which is preliminary data.</text>
</comment>
<gene>
    <name evidence="3" type="ORF">F3Y22_tig00117056pilonHSYRG00064</name>
</gene>
<evidence type="ECO:0000256" key="2">
    <source>
        <dbReference type="ARBA" id="ARBA00022676"/>
    </source>
</evidence>
<dbReference type="PANTHER" id="PTHR11926:SF1553">
    <property type="entry name" value="GLYCOSYLTRANSFERASE"/>
    <property type="match status" value="1"/>
</dbReference>
<evidence type="ECO:0000256" key="1">
    <source>
        <dbReference type="ARBA" id="ARBA00009995"/>
    </source>
</evidence>
<dbReference type="AlphaFoldDB" id="A0A6A2W8X0"/>
<keyword evidence="2" id="KW-0328">Glycosyltransferase</keyword>